<evidence type="ECO:0000256" key="3">
    <source>
        <dbReference type="ARBA" id="ARBA00022475"/>
    </source>
</evidence>
<keyword evidence="2" id="KW-0813">Transport</keyword>
<gene>
    <name evidence="9" type="ORF">BH719_06490</name>
</gene>
<feature type="transmembrane region" description="Helical" evidence="7">
    <location>
        <begin position="348"/>
        <end position="372"/>
    </location>
</feature>
<dbReference type="Proteomes" id="UP000095214">
    <property type="component" value="Chromosome"/>
</dbReference>
<keyword evidence="4 7" id="KW-0812">Transmembrane</keyword>
<dbReference type="InterPro" id="IPR036259">
    <property type="entry name" value="MFS_trans_sf"/>
</dbReference>
<dbReference type="RefSeq" id="WP_009744015.1">
    <property type="nucleotide sequence ID" value="NZ_CP017298.1"/>
</dbReference>
<keyword evidence="5 7" id="KW-1133">Transmembrane helix</keyword>
<dbReference type="CDD" id="cd17369">
    <property type="entry name" value="MFS_ShiA_like"/>
    <property type="match status" value="1"/>
</dbReference>
<feature type="transmembrane region" description="Helical" evidence="7">
    <location>
        <begin position="392"/>
        <end position="412"/>
    </location>
</feature>
<dbReference type="EMBL" id="CP017298">
    <property type="protein sequence ID" value="AOS47534.1"/>
    <property type="molecule type" value="Genomic_DNA"/>
</dbReference>
<proteinExistence type="predicted"/>
<dbReference type="PROSITE" id="PS50850">
    <property type="entry name" value="MFS"/>
    <property type="match status" value="1"/>
</dbReference>
<feature type="transmembrane region" description="Helical" evidence="7">
    <location>
        <begin position="64"/>
        <end position="88"/>
    </location>
</feature>
<feature type="transmembrane region" description="Helical" evidence="7">
    <location>
        <begin position="295"/>
        <end position="315"/>
    </location>
</feature>
<name>A0A1D8B323_9ACTO</name>
<feature type="transmembrane region" description="Helical" evidence="7">
    <location>
        <begin position="418"/>
        <end position="437"/>
    </location>
</feature>
<dbReference type="STRING" id="178339.BH719_06490"/>
<dbReference type="SUPFAM" id="SSF103473">
    <property type="entry name" value="MFS general substrate transporter"/>
    <property type="match status" value="1"/>
</dbReference>
<feature type="transmembrane region" description="Helical" evidence="7">
    <location>
        <begin position="100"/>
        <end position="118"/>
    </location>
</feature>
<dbReference type="Gene3D" id="1.20.1250.20">
    <property type="entry name" value="MFS general substrate transporter like domains"/>
    <property type="match status" value="2"/>
</dbReference>
<evidence type="ECO:0000256" key="4">
    <source>
        <dbReference type="ARBA" id="ARBA00022692"/>
    </source>
</evidence>
<comment type="subcellular location">
    <subcellularLocation>
        <location evidence="1">Cell membrane</location>
        <topology evidence="1">Multi-pass membrane protein</topology>
    </subcellularLocation>
</comment>
<dbReference type="GO" id="GO:0022857">
    <property type="term" value="F:transmembrane transporter activity"/>
    <property type="evidence" value="ECO:0007669"/>
    <property type="project" value="InterPro"/>
</dbReference>
<feature type="transmembrane region" description="Helical" evidence="7">
    <location>
        <begin position="322"/>
        <end position="342"/>
    </location>
</feature>
<dbReference type="PANTHER" id="PTHR43045">
    <property type="entry name" value="SHIKIMATE TRANSPORTER"/>
    <property type="match status" value="1"/>
</dbReference>
<dbReference type="AlphaFoldDB" id="A0A1D8B323"/>
<keyword evidence="6 7" id="KW-0472">Membrane</keyword>
<protein>
    <submittedName>
        <fullName evidence="9">MFS transporter</fullName>
    </submittedName>
</protein>
<evidence type="ECO:0000313" key="10">
    <source>
        <dbReference type="Proteomes" id="UP000095214"/>
    </source>
</evidence>
<evidence type="ECO:0000256" key="7">
    <source>
        <dbReference type="SAM" id="Phobius"/>
    </source>
</evidence>
<feature type="transmembrane region" description="Helical" evidence="7">
    <location>
        <begin position="165"/>
        <end position="187"/>
    </location>
</feature>
<evidence type="ECO:0000256" key="1">
    <source>
        <dbReference type="ARBA" id="ARBA00004651"/>
    </source>
</evidence>
<dbReference type="GO" id="GO:0005886">
    <property type="term" value="C:plasma membrane"/>
    <property type="evidence" value="ECO:0007669"/>
    <property type="project" value="UniProtKB-SubCell"/>
</dbReference>
<sequence>MTTQNEDLQASDLSFRTPEGRRSFWINIVSVWLGTTMEYVDFALYGLAAGLVFGDVFFPEQTPIISLLSSFATYAVGFLARPLGAIVLGHVGDRHGRKTIMVITVGLMGVSTTALGLLPTYHQVGWVAPALLVFLRLCQGFGAGAELSGGAVMLAEFSPVKHRGVVSSLIGVGSNTGTLLASSVWLLVLMIPKDDLVVWGWRIPFLVSVLIALFAIFLRRSMQESPVFRAFQQKKAEEQEAVGRSGLDAKKGGWKAFFVMLGLRIGENGPSYIAQSFLVGYVVKALQMSKSVPTTAVMVASVLGFAIIPLSGWLSDRFGRRITYRVFCALLVAYAFPAFALLQTRDPWVVGTVIVVGMGLGSLGIFGVQAAYGVELFGVQHRYSRMAVAKELGSILSGGTAPMVASALLAAFDSWIPLAAYFAATALIGFATTFVAPETRGRDLALMEDAI</sequence>
<dbReference type="InterPro" id="IPR020846">
    <property type="entry name" value="MFS_dom"/>
</dbReference>
<dbReference type="PANTHER" id="PTHR43045:SF1">
    <property type="entry name" value="SHIKIMATE TRANSPORTER"/>
    <property type="match status" value="1"/>
</dbReference>
<keyword evidence="10" id="KW-1185">Reference proteome</keyword>
<evidence type="ECO:0000259" key="8">
    <source>
        <dbReference type="PROSITE" id="PS50850"/>
    </source>
</evidence>
<keyword evidence="3" id="KW-1003">Cell membrane</keyword>
<organism evidence="9 10">
    <name type="scientific">Pauljensenia hongkongensis</name>
    <dbReference type="NCBI Taxonomy" id="178339"/>
    <lineage>
        <taxon>Bacteria</taxon>
        <taxon>Bacillati</taxon>
        <taxon>Actinomycetota</taxon>
        <taxon>Actinomycetes</taxon>
        <taxon>Actinomycetales</taxon>
        <taxon>Actinomycetaceae</taxon>
        <taxon>Pauljensenia</taxon>
    </lineage>
</organism>
<evidence type="ECO:0000256" key="2">
    <source>
        <dbReference type="ARBA" id="ARBA00022448"/>
    </source>
</evidence>
<feature type="transmembrane region" description="Helical" evidence="7">
    <location>
        <begin position="199"/>
        <end position="218"/>
    </location>
</feature>
<evidence type="ECO:0000256" key="6">
    <source>
        <dbReference type="ARBA" id="ARBA00023136"/>
    </source>
</evidence>
<reference evidence="9 10" key="1">
    <citation type="submission" date="2016-09" db="EMBL/GenBank/DDBJ databases">
        <title>Complete genome sequence of Actinomyces hongkongensis HKU8.</title>
        <authorList>
            <person name="Gao Y.-X."/>
            <person name="Zhou Y.-Y."/>
            <person name="Xie Y."/>
            <person name="Wang M."/>
            <person name="Wang S.-J."/>
            <person name="Shen S.-G."/>
        </authorList>
    </citation>
    <scope>NUCLEOTIDE SEQUENCE [LARGE SCALE GENOMIC DNA]</scope>
    <source>
        <strain evidence="9 10">HKU8</strain>
    </source>
</reference>
<evidence type="ECO:0000313" key="9">
    <source>
        <dbReference type="EMBL" id="AOS47534.1"/>
    </source>
</evidence>
<dbReference type="OrthoDB" id="8953821at2"/>
<dbReference type="KEGG" id="phon:BH719_06490"/>
<evidence type="ECO:0000256" key="5">
    <source>
        <dbReference type="ARBA" id="ARBA00022989"/>
    </source>
</evidence>
<dbReference type="InterPro" id="IPR011701">
    <property type="entry name" value="MFS"/>
</dbReference>
<feature type="transmembrane region" description="Helical" evidence="7">
    <location>
        <begin position="24"/>
        <end position="52"/>
    </location>
</feature>
<feature type="domain" description="Major facilitator superfamily (MFS) profile" evidence="8">
    <location>
        <begin position="27"/>
        <end position="440"/>
    </location>
</feature>
<accession>A0A1D8B323</accession>
<dbReference type="Pfam" id="PF07690">
    <property type="entry name" value="MFS_1"/>
    <property type="match status" value="1"/>
</dbReference>